<keyword evidence="2" id="KW-1185">Reference proteome</keyword>
<sequence>MVLILLKATYNNREGGQRRERYLSLWASVLNGKFSSSRRAYEMYGISFDPQEFKANTEVPVVDSLG</sequence>
<comment type="caution">
    <text evidence="1">The sequence shown here is derived from an EMBL/GenBank/DDBJ whole genome shotgun (WGS) entry which is preliminary data.</text>
</comment>
<dbReference type="AlphaFoldDB" id="A0AAV4EK13"/>
<accession>A0AAV4EK13</accession>
<dbReference type="EMBL" id="BMAT01007240">
    <property type="protein sequence ID" value="GFR60606.1"/>
    <property type="molecule type" value="Genomic_DNA"/>
</dbReference>
<evidence type="ECO:0000313" key="1">
    <source>
        <dbReference type="EMBL" id="GFR60606.1"/>
    </source>
</evidence>
<evidence type="ECO:0000313" key="2">
    <source>
        <dbReference type="Proteomes" id="UP000762676"/>
    </source>
</evidence>
<organism evidence="1 2">
    <name type="scientific">Elysia marginata</name>
    <dbReference type="NCBI Taxonomy" id="1093978"/>
    <lineage>
        <taxon>Eukaryota</taxon>
        <taxon>Metazoa</taxon>
        <taxon>Spiralia</taxon>
        <taxon>Lophotrochozoa</taxon>
        <taxon>Mollusca</taxon>
        <taxon>Gastropoda</taxon>
        <taxon>Heterobranchia</taxon>
        <taxon>Euthyneura</taxon>
        <taxon>Panpulmonata</taxon>
        <taxon>Sacoglossa</taxon>
        <taxon>Placobranchoidea</taxon>
        <taxon>Plakobranchidae</taxon>
        <taxon>Elysia</taxon>
    </lineage>
</organism>
<reference evidence="1 2" key="1">
    <citation type="journal article" date="2021" name="Elife">
        <title>Chloroplast acquisition without the gene transfer in kleptoplastic sea slugs, Plakobranchus ocellatus.</title>
        <authorList>
            <person name="Maeda T."/>
            <person name="Takahashi S."/>
            <person name="Yoshida T."/>
            <person name="Shimamura S."/>
            <person name="Takaki Y."/>
            <person name="Nagai Y."/>
            <person name="Toyoda A."/>
            <person name="Suzuki Y."/>
            <person name="Arimoto A."/>
            <person name="Ishii H."/>
            <person name="Satoh N."/>
            <person name="Nishiyama T."/>
            <person name="Hasebe M."/>
            <person name="Maruyama T."/>
            <person name="Minagawa J."/>
            <person name="Obokata J."/>
            <person name="Shigenobu S."/>
        </authorList>
    </citation>
    <scope>NUCLEOTIDE SEQUENCE [LARGE SCALE GENOMIC DNA]</scope>
</reference>
<dbReference type="Proteomes" id="UP000762676">
    <property type="component" value="Unassembled WGS sequence"/>
</dbReference>
<protein>
    <submittedName>
        <fullName evidence="1">Uncharacterized protein</fullName>
    </submittedName>
</protein>
<name>A0AAV4EK13_9GAST</name>
<gene>
    <name evidence="1" type="ORF">ElyMa_003536600</name>
</gene>
<proteinExistence type="predicted"/>